<gene>
    <name evidence="2" type="ORF">Cvel_18031</name>
</gene>
<dbReference type="VEuPathDB" id="CryptoDB:Cvel_18031"/>
<accession>A0A0G4FPA6</accession>
<reference evidence="2" key="1">
    <citation type="submission" date="2014-11" db="EMBL/GenBank/DDBJ databases">
        <authorList>
            <person name="Otto D Thomas"/>
            <person name="Naeem Raeece"/>
        </authorList>
    </citation>
    <scope>NUCLEOTIDE SEQUENCE</scope>
</reference>
<feature type="transmembrane region" description="Helical" evidence="1">
    <location>
        <begin position="253"/>
        <end position="274"/>
    </location>
</feature>
<dbReference type="PANTHER" id="PTHR33802">
    <property type="entry name" value="SI:CH211-161H7.5-RELATED"/>
    <property type="match status" value="1"/>
</dbReference>
<feature type="transmembrane region" description="Helical" evidence="1">
    <location>
        <begin position="104"/>
        <end position="127"/>
    </location>
</feature>
<feature type="transmembrane region" description="Helical" evidence="1">
    <location>
        <begin position="78"/>
        <end position="98"/>
    </location>
</feature>
<dbReference type="AlphaFoldDB" id="A0A0G4FPA6"/>
<feature type="transmembrane region" description="Helical" evidence="1">
    <location>
        <begin position="148"/>
        <end position="168"/>
    </location>
</feature>
<proteinExistence type="predicted"/>
<feature type="transmembrane region" description="Helical" evidence="1">
    <location>
        <begin position="215"/>
        <end position="233"/>
    </location>
</feature>
<evidence type="ECO:0000313" key="2">
    <source>
        <dbReference type="EMBL" id="CEM16056.1"/>
    </source>
</evidence>
<dbReference type="PANTHER" id="PTHR33802:SF1">
    <property type="entry name" value="XK-RELATED PROTEIN"/>
    <property type="match status" value="1"/>
</dbReference>
<keyword evidence="1" id="KW-0472">Membrane</keyword>
<feature type="transmembrane region" description="Helical" evidence="1">
    <location>
        <begin position="48"/>
        <end position="66"/>
    </location>
</feature>
<feature type="transmembrane region" description="Helical" evidence="1">
    <location>
        <begin position="188"/>
        <end position="208"/>
    </location>
</feature>
<name>A0A0G4FPA6_9ALVE</name>
<evidence type="ECO:0000256" key="1">
    <source>
        <dbReference type="SAM" id="Phobius"/>
    </source>
</evidence>
<organism evidence="2">
    <name type="scientific">Chromera velia CCMP2878</name>
    <dbReference type="NCBI Taxonomy" id="1169474"/>
    <lineage>
        <taxon>Eukaryota</taxon>
        <taxon>Sar</taxon>
        <taxon>Alveolata</taxon>
        <taxon>Colpodellida</taxon>
        <taxon>Chromeraceae</taxon>
        <taxon>Chromera</taxon>
    </lineage>
</organism>
<dbReference type="EMBL" id="CDMZ01000521">
    <property type="protein sequence ID" value="CEM16056.1"/>
    <property type="molecule type" value="Genomic_DNA"/>
</dbReference>
<dbReference type="InterPro" id="IPR038330">
    <property type="entry name" value="TspO/MBR-related_sf"/>
</dbReference>
<keyword evidence="1" id="KW-0812">Transmembrane</keyword>
<dbReference type="Gene3D" id="1.20.1260.100">
    <property type="entry name" value="TspO/MBR protein"/>
    <property type="match status" value="1"/>
</dbReference>
<feature type="transmembrane region" description="Helical" evidence="1">
    <location>
        <begin position="7"/>
        <end position="28"/>
    </location>
</feature>
<keyword evidence="1" id="KW-1133">Transmembrane helix</keyword>
<protein>
    <submittedName>
        <fullName evidence="2">Uncharacterized protein</fullName>
    </submittedName>
</protein>
<sequence>MVSAWSISNLVAFILNAVLVNLSNTGIYGPTNAEQSAKYSTVITPAGYAFSIWGLIYITEGIWAIYQMFPPVSRSKLLSEGVSFWQISMSVFQVLWTIAFARDWIIASAVLLLMIWVSLVGLVVSLFRFRTGEVDKSGEKREISLLNYWIFCVPFGIHLGWVTAAAILNWNIVTVAQAGGPDGAQQQLSVAILSLALVFGASLIFTLGNRAVTEPAVPAVAIWAAAAISSQLQNPPQMVVEVFGFSGPLIFHSLQSVLLGLQYLLAAVFVFGIAKNVLGWTRGRMEAQQRAQPTDRSAALEYPHTADSLANKF</sequence>